<feature type="compositionally biased region" description="Polar residues" evidence="1">
    <location>
        <begin position="46"/>
        <end position="59"/>
    </location>
</feature>
<dbReference type="RefSeq" id="WP_377909811.1">
    <property type="nucleotide sequence ID" value="NZ_JBHSGK010000013.1"/>
</dbReference>
<reference evidence="4" key="1">
    <citation type="journal article" date="2019" name="Int. J. Syst. Evol. Microbiol.">
        <title>The Global Catalogue of Microorganisms (GCM) 10K type strain sequencing project: providing services to taxonomists for standard genome sequencing and annotation.</title>
        <authorList>
            <consortium name="The Broad Institute Genomics Platform"/>
            <consortium name="The Broad Institute Genome Sequencing Center for Infectious Disease"/>
            <person name="Wu L."/>
            <person name="Ma J."/>
        </authorList>
    </citation>
    <scope>NUCLEOTIDE SEQUENCE [LARGE SCALE GENOMIC DNA]</scope>
    <source>
        <strain evidence="4">JCM 12165</strain>
    </source>
</reference>
<dbReference type="Proteomes" id="UP001595896">
    <property type="component" value="Unassembled WGS sequence"/>
</dbReference>
<evidence type="ECO:0000313" key="4">
    <source>
        <dbReference type="Proteomes" id="UP001595896"/>
    </source>
</evidence>
<keyword evidence="2" id="KW-0732">Signal</keyword>
<organism evidence="3 4">
    <name type="scientific">Bacillus daqingensis</name>
    <dbReference type="NCBI Taxonomy" id="872396"/>
    <lineage>
        <taxon>Bacteria</taxon>
        <taxon>Bacillati</taxon>
        <taxon>Bacillota</taxon>
        <taxon>Bacilli</taxon>
        <taxon>Bacillales</taxon>
        <taxon>Bacillaceae</taxon>
        <taxon>Bacillus</taxon>
    </lineage>
</organism>
<gene>
    <name evidence="3" type="ORF">ACFO4L_11460</name>
</gene>
<feature type="region of interest" description="Disordered" evidence="1">
    <location>
        <begin position="46"/>
        <end position="72"/>
    </location>
</feature>
<feature type="signal peptide" evidence="2">
    <location>
        <begin position="1"/>
        <end position="21"/>
    </location>
</feature>
<evidence type="ECO:0000256" key="1">
    <source>
        <dbReference type="SAM" id="MobiDB-lite"/>
    </source>
</evidence>
<feature type="chain" id="PRO_5046831655" description="Lipoprotein" evidence="2">
    <location>
        <begin position="22"/>
        <end position="191"/>
    </location>
</feature>
<keyword evidence="4" id="KW-1185">Reference proteome</keyword>
<dbReference type="PROSITE" id="PS51257">
    <property type="entry name" value="PROKAR_LIPOPROTEIN"/>
    <property type="match status" value="1"/>
</dbReference>
<sequence length="191" mass="21716">MNYRLYLVCLGLLLLFGCTNVNEISNNNEDNNQNSTENMSFGQSNEMTEVETNNSSLSQEPEGIEPELVQPDITLDDQRLTYDQRIICWGSCEENDIDRYDSDLTNYIESEFNYVGEAGSVIGISFHEDNPDALDYRSLSEDSTYSDHVIEENEFVIQGSGHTIYSIVATWQDEEENTLGVISYSFEIDIP</sequence>
<evidence type="ECO:0000256" key="2">
    <source>
        <dbReference type="SAM" id="SignalP"/>
    </source>
</evidence>
<comment type="caution">
    <text evidence="3">The sequence shown here is derived from an EMBL/GenBank/DDBJ whole genome shotgun (WGS) entry which is preliminary data.</text>
</comment>
<proteinExistence type="predicted"/>
<evidence type="ECO:0000313" key="3">
    <source>
        <dbReference type="EMBL" id="MFC4737207.1"/>
    </source>
</evidence>
<dbReference type="EMBL" id="JBHSGK010000013">
    <property type="protein sequence ID" value="MFC4737207.1"/>
    <property type="molecule type" value="Genomic_DNA"/>
</dbReference>
<name>A0ABV9NV89_9BACI</name>
<protein>
    <recommendedName>
        <fullName evidence="5">Lipoprotein</fullName>
    </recommendedName>
</protein>
<accession>A0ABV9NV89</accession>
<evidence type="ECO:0008006" key="5">
    <source>
        <dbReference type="Google" id="ProtNLM"/>
    </source>
</evidence>